<dbReference type="PANTHER" id="PTHR12811:SF0">
    <property type="entry name" value="VACUOLAR PROTEIN SORTING-ASSOCIATED PROTEIN 16 HOMOLOG"/>
    <property type="match status" value="1"/>
</dbReference>
<dbReference type="GO" id="GO:0005765">
    <property type="term" value="C:lysosomal membrane"/>
    <property type="evidence" value="ECO:0007669"/>
    <property type="project" value="TreeGrafter"/>
</dbReference>
<dbReference type="OrthoDB" id="1792at2759"/>
<dbReference type="Pfam" id="PF04840">
    <property type="entry name" value="Vps16_C"/>
    <property type="match status" value="2"/>
</dbReference>
<protein>
    <submittedName>
        <fullName evidence="2">Vps16, region</fullName>
    </submittedName>
</protein>
<dbReference type="GO" id="GO:0003779">
    <property type="term" value="F:actin binding"/>
    <property type="evidence" value="ECO:0007669"/>
    <property type="project" value="TreeGrafter"/>
</dbReference>
<dbReference type="GO" id="GO:0005768">
    <property type="term" value="C:endosome"/>
    <property type="evidence" value="ECO:0007669"/>
    <property type="project" value="TreeGrafter"/>
</dbReference>
<dbReference type="GO" id="GO:0030897">
    <property type="term" value="C:HOPS complex"/>
    <property type="evidence" value="ECO:0007669"/>
    <property type="project" value="TreeGrafter"/>
</dbReference>
<proteinExistence type="predicted"/>
<dbReference type="GO" id="GO:0016197">
    <property type="term" value="P:endosomal transport"/>
    <property type="evidence" value="ECO:0007669"/>
    <property type="project" value="TreeGrafter"/>
</dbReference>
<gene>
    <name evidence="2" type="ORF">NECAME_12422</name>
</gene>
<dbReference type="KEGG" id="nai:NECAME_12422"/>
<dbReference type="STRING" id="51031.W2T318"/>
<dbReference type="Proteomes" id="UP000053676">
    <property type="component" value="Unassembled WGS sequence"/>
</dbReference>
<feature type="domain" description="Vps16 C-terminal" evidence="1">
    <location>
        <begin position="328"/>
        <end position="457"/>
    </location>
</feature>
<evidence type="ECO:0000313" key="2">
    <source>
        <dbReference type="EMBL" id="ETN75367.1"/>
    </source>
</evidence>
<dbReference type="GO" id="GO:0006886">
    <property type="term" value="P:intracellular protein transport"/>
    <property type="evidence" value="ECO:0007669"/>
    <property type="project" value="InterPro"/>
</dbReference>
<evidence type="ECO:0000259" key="1">
    <source>
        <dbReference type="Pfam" id="PF04840"/>
    </source>
</evidence>
<name>W2T318_NECAM</name>
<dbReference type="EMBL" id="KI660301">
    <property type="protein sequence ID" value="ETN75367.1"/>
    <property type="molecule type" value="Genomic_DNA"/>
</dbReference>
<dbReference type="InterPro" id="IPR006925">
    <property type="entry name" value="Vps16_C"/>
</dbReference>
<feature type="domain" description="Vps16 C-terminal" evidence="1">
    <location>
        <begin position="134"/>
        <end position="271"/>
    </location>
</feature>
<reference evidence="3" key="1">
    <citation type="journal article" date="2014" name="Nat. Genet.">
        <title>Genome of the human hookworm Necator americanus.</title>
        <authorList>
            <person name="Tang Y.T."/>
            <person name="Gao X."/>
            <person name="Rosa B.A."/>
            <person name="Abubucker S."/>
            <person name="Hallsworth-Pepin K."/>
            <person name="Martin J."/>
            <person name="Tyagi R."/>
            <person name="Heizer E."/>
            <person name="Zhang X."/>
            <person name="Bhonagiri-Palsikar V."/>
            <person name="Minx P."/>
            <person name="Warren W.C."/>
            <person name="Wang Q."/>
            <person name="Zhan B."/>
            <person name="Hotez P.J."/>
            <person name="Sternberg P.W."/>
            <person name="Dougall A."/>
            <person name="Gaze S.T."/>
            <person name="Mulvenna J."/>
            <person name="Sotillo J."/>
            <person name="Ranganathan S."/>
            <person name="Rabelo E.M."/>
            <person name="Wilson R.K."/>
            <person name="Felgner P.L."/>
            <person name="Bethony J."/>
            <person name="Hawdon J.M."/>
            <person name="Gasser R.B."/>
            <person name="Loukas A."/>
            <person name="Mitreva M."/>
        </authorList>
    </citation>
    <scope>NUCLEOTIDE SEQUENCE [LARGE SCALE GENOMIC DNA]</scope>
</reference>
<dbReference type="AlphaFoldDB" id="W2T318"/>
<evidence type="ECO:0000313" key="3">
    <source>
        <dbReference type="Proteomes" id="UP000053676"/>
    </source>
</evidence>
<dbReference type="InterPro" id="IPR011990">
    <property type="entry name" value="TPR-like_helical_dom_sf"/>
</dbReference>
<keyword evidence="3" id="KW-1185">Reference proteome</keyword>
<dbReference type="GO" id="GO:0042144">
    <property type="term" value="P:vacuole fusion, non-autophagic"/>
    <property type="evidence" value="ECO:0007669"/>
    <property type="project" value="TreeGrafter"/>
</dbReference>
<dbReference type="PANTHER" id="PTHR12811">
    <property type="entry name" value="VACUOLAR PROTEIN SORTING VPS16"/>
    <property type="match status" value="1"/>
</dbReference>
<accession>W2T318</accession>
<dbReference type="InterPro" id="IPR016534">
    <property type="entry name" value="VPS16"/>
</dbReference>
<sequence>MQKALLKAAHFGVAFSTGFDSARFVRVLRELRVLNEVRRKRIGMPITCSQLHELGESCLINRLIDIGAYGTAVEICKWLRRDEQEGIDRVLLEWVCFMVRRTITEAASLPNKSELNMEALDEKIARKLLGYPHVSLADAAKRAIEAKLPKLARLLIKREKDDSKQVNVLLQLGDVQEALARAAAAQRPQLMHQVVRHLMKEQKRADYELAIRKIPLAQCLYQDLVREESDRGSGKMMLALLEQASDFERQIMFHLDAAESEMNVSKRTLKLLKKSQGSCQKPGGQRDRRTTERYGSFMEGSSYELKRFISSSQAAFVPGQLERGEDRMTIRDTVIEHAADSQKVAQLKHQAKLTDKQVWLWTIEGLAKKGKMEQLFDMAQKKSPVGYVPFLKACMKYNRQDECKKYFAKVHGYQELVAAYLAMGNFVGAAKMAFDRRDHDTLQHILMKSHGNKDAHVKVAQLIKSL</sequence>
<dbReference type="Gene3D" id="1.25.40.10">
    <property type="entry name" value="Tetratricopeptide repeat domain"/>
    <property type="match status" value="1"/>
</dbReference>
<organism evidence="2 3">
    <name type="scientific">Necator americanus</name>
    <name type="common">Human hookworm</name>
    <dbReference type="NCBI Taxonomy" id="51031"/>
    <lineage>
        <taxon>Eukaryota</taxon>
        <taxon>Metazoa</taxon>
        <taxon>Ecdysozoa</taxon>
        <taxon>Nematoda</taxon>
        <taxon>Chromadorea</taxon>
        <taxon>Rhabditida</taxon>
        <taxon>Rhabditina</taxon>
        <taxon>Rhabditomorpha</taxon>
        <taxon>Strongyloidea</taxon>
        <taxon>Ancylostomatidae</taxon>
        <taxon>Bunostominae</taxon>
        <taxon>Necator</taxon>
    </lineage>
</organism>
<dbReference type="OMA" id="IMFHLDA"/>